<dbReference type="EMBL" id="UINC01113339">
    <property type="protein sequence ID" value="SVC82877.1"/>
    <property type="molecule type" value="Genomic_DNA"/>
</dbReference>
<gene>
    <name evidence="2" type="ORF">METZ01_LOCUS335731</name>
</gene>
<dbReference type="AlphaFoldDB" id="A0A382QCW2"/>
<dbReference type="InterPro" id="IPR018392">
    <property type="entry name" value="LysM"/>
</dbReference>
<accession>A0A382QCW2</accession>
<dbReference type="InterPro" id="IPR008258">
    <property type="entry name" value="Transglycosylase_SLT_dom_1"/>
</dbReference>
<feature type="domain" description="LysM" evidence="1">
    <location>
        <begin position="301"/>
        <end position="333"/>
    </location>
</feature>
<evidence type="ECO:0000313" key="2">
    <source>
        <dbReference type="EMBL" id="SVC82877.1"/>
    </source>
</evidence>
<organism evidence="2">
    <name type="scientific">marine metagenome</name>
    <dbReference type="NCBI Taxonomy" id="408172"/>
    <lineage>
        <taxon>unclassified sequences</taxon>
        <taxon>metagenomes</taxon>
        <taxon>ecological metagenomes</taxon>
    </lineage>
</organism>
<evidence type="ECO:0000259" key="1">
    <source>
        <dbReference type="PROSITE" id="PS51782"/>
    </source>
</evidence>
<protein>
    <recommendedName>
        <fullName evidence="1">LysM domain-containing protein</fullName>
    </recommendedName>
</protein>
<dbReference type="PROSITE" id="PS51782">
    <property type="entry name" value="LYSM"/>
    <property type="match status" value="2"/>
</dbReference>
<dbReference type="InterPro" id="IPR036779">
    <property type="entry name" value="LysM_dom_sf"/>
</dbReference>
<dbReference type="GO" id="GO:0000270">
    <property type="term" value="P:peptidoglycan metabolic process"/>
    <property type="evidence" value="ECO:0007669"/>
    <property type="project" value="InterPro"/>
</dbReference>
<dbReference type="InterPro" id="IPR000189">
    <property type="entry name" value="Transglyc_AS"/>
</dbReference>
<dbReference type="SMART" id="SM00257">
    <property type="entry name" value="LysM"/>
    <property type="match status" value="2"/>
</dbReference>
<dbReference type="Gene3D" id="1.10.530.10">
    <property type="match status" value="1"/>
</dbReference>
<dbReference type="SUPFAM" id="SSF54106">
    <property type="entry name" value="LysM domain"/>
    <property type="match status" value="2"/>
</dbReference>
<feature type="non-terminal residue" evidence="2">
    <location>
        <position position="333"/>
    </location>
</feature>
<reference evidence="2" key="1">
    <citation type="submission" date="2018-05" db="EMBL/GenBank/DDBJ databases">
        <authorList>
            <person name="Lanie J.A."/>
            <person name="Ng W.-L."/>
            <person name="Kazmierczak K.M."/>
            <person name="Andrzejewski T.M."/>
            <person name="Davidsen T.M."/>
            <person name="Wayne K.J."/>
            <person name="Tettelin H."/>
            <person name="Glass J.I."/>
            <person name="Rusch D."/>
            <person name="Podicherti R."/>
            <person name="Tsui H.-C.T."/>
            <person name="Winkler M.E."/>
        </authorList>
    </citation>
    <scope>NUCLEOTIDE SEQUENCE</scope>
</reference>
<feature type="non-terminal residue" evidence="2">
    <location>
        <position position="1"/>
    </location>
</feature>
<dbReference type="Pfam" id="PF01464">
    <property type="entry name" value="SLT"/>
    <property type="match status" value="1"/>
</dbReference>
<dbReference type="Pfam" id="PF01476">
    <property type="entry name" value="LysM"/>
    <property type="match status" value="2"/>
</dbReference>
<dbReference type="CDD" id="cd16894">
    <property type="entry name" value="MltD-like"/>
    <property type="match status" value="1"/>
</dbReference>
<dbReference type="PROSITE" id="PS00922">
    <property type="entry name" value="TRANSGLYCOSYLASE"/>
    <property type="match status" value="1"/>
</dbReference>
<dbReference type="Gene3D" id="3.10.350.10">
    <property type="entry name" value="LysM domain"/>
    <property type="match status" value="2"/>
</dbReference>
<name>A0A382QCW2_9ZZZZ</name>
<dbReference type="SUPFAM" id="SSF53955">
    <property type="entry name" value="Lysozyme-like"/>
    <property type="match status" value="1"/>
</dbReference>
<dbReference type="PANTHER" id="PTHR33734">
    <property type="entry name" value="LYSM DOMAIN-CONTAINING GPI-ANCHORED PROTEIN 2"/>
    <property type="match status" value="1"/>
</dbReference>
<dbReference type="GO" id="GO:0016020">
    <property type="term" value="C:membrane"/>
    <property type="evidence" value="ECO:0007669"/>
    <property type="project" value="InterPro"/>
</dbReference>
<feature type="domain" description="LysM" evidence="1">
    <location>
        <begin position="224"/>
        <end position="267"/>
    </location>
</feature>
<dbReference type="PANTHER" id="PTHR33734:SF22">
    <property type="entry name" value="MEMBRANE-BOUND LYTIC MUREIN TRANSGLYCOSYLASE D"/>
    <property type="match status" value="1"/>
</dbReference>
<sequence length="333" mass="37565">IRNELAARGMPQELQWLPAVESNFKPRAYSWADAAGMWQFIMDTGKRYGLNRSGFVDDRMDPYKATGAALDYLGDLYDMLGDWHLALAAYNCGESRVLRAVNRQGTSDFWRLSLPRETLRYVPRFLAAVYLFENPEQYNVTFPDLEPAFVFEETMIHKSVALVDVAESLEIAPEQLKEMNPGIRYGVTPPEGYPIRVPLGLGETLLAAADEIPEAKFTPPPETLKYRVRRGDTLGHIALRYRTSVRKLKSMNRLRSDRIRIGRVLKVPGKRYNNTVYASTQRSSTAAATVAQTASSSRITGSYTIRRGDTLSRLASRFGTTVSMLRQLNGLRN</sequence>
<proteinExistence type="predicted"/>
<dbReference type="InterPro" id="IPR023346">
    <property type="entry name" value="Lysozyme-like_dom_sf"/>
</dbReference>
<dbReference type="CDD" id="cd00118">
    <property type="entry name" value="LysM"/>
    <property type="match status" value="2"/>
</dbReference>
<dbReference type="GO" id="GO:0008932">
    <property type="term" value="F:lytic endotransglycosylase activity"/>
    <property type="evidence" value="ECO:0007669"/>
    <property type="project" value="TreeGrafter"/>
</dbReference>